<comment type="caution">
    <text evidence="1">The sequence shown here is derived from an EMBL/GenBank/DDBJ whole genome shotgun (WGS) entry which is preliminary data.</text>
</comment>
<gene>
    <name evidence="1" type="ORF">C8046_14275</name>
</gene>
<reference evidence="1 2" key="1">
    <citation type="submission" date="2018-03" db="EMBL/GenBank/DDBJ databases">
        <title>Genome assembly of novel Miniimonas species PCH200.</title>
        <authorList>
            <person name="Thakur V."/>
            <person name="Kumar V."/>
            <person name="Singh D."/>
        </authorList>
    </citation>
    <scope>NUCLEOTIDE SEQUENCE [LARGE SCALE GENOMIC DNA]</scope>
    <source>
        <strain evidence="1 2">PCH200</strain>
    </source>
</reference>
<name>A0A2U1ZXC3_9MICO</name>
<organism evidence="1 2">
    <name type="scientific">Serinibacter arcticus</name>
    <dbReference type="NCBI Taxonomy" id="1655435"/>
    <lineage>
        <taxon>Bacteria</taxon>
        <taxon>Bacillati</taxon>
        <taxon>Actinomycetota</taxon>
        <taxon>Actinomycetes</taxon>
        <taxon>Micrococcales</taxon>
        <taxon>Beutenbergiaceae</taxon>
        <taxon>Serinibacter</taxon>
    </lineage>
</organism>
<evidence type="ECO:0000313" key="1">
    <source>
        <dbReference type="EMBL" id="PWD51636.1"/>
    </source>
</evidence>
<sequence>MIEVGAAVCALPLPVGSPMAGFAARSGPSVGVLDQLTVRAVVLAEVVIVAVDVCGLDRSTCEAVQRAVRPDSPHTVLVHATHTHAAPGAMPGALGGAAPDAVATLVTAAVTAAAAATEAREPCTVEHAAAPVTGVAHDRRHDGRRLSPPALSLVARTADGRVHARIVTFPCHPVVLDAANRLHSADYVGHVRRALERYDGGAPCVFLTGCAGDVNTGHAAAASFSDEPAPDRTPQRAERVGARVADALVRGRTRRVACDAVAVSRHDVDLPLTPVDPGEVAREAARWRAEIQEAQPGRRRLLEAWLVWSDAMTAEDAEEVPSSWRGSVTVVRWGDVALVALPGEPFLVTAEAVARGVRERTRGAVRDVLVVGYTDGCPGYVPPAEAYEEGGYEVVDAHRYYGMPAPFARGAAEILQREAVMACPMRA</sequence>
<dbReference type="EMBL" id="PYHR01000002">
    <property type="protein sequence ID" value="PWD51636.1"/>
    <property type="molecule type" value="Genomic_DNA"/>
</dbReference>
<dbReference type="Proteomes" id="UP000245166">
    <property type="component" value="Unassembled WGS sequence"/>
</dbReference>
<protein>
    <submittedName>
        <fullName evidence="1">Alkaline ceramidase</fullName>
    </submittedName>
</protein>
<proteinExistence type="predicted"/>
<dbReference type="AlphaFoldDB" id="A0A2U1ZXC3"/>
<evidence type="ECO:0000313" key="2">
    <source>
        <dbReference type="Proteomes" id="UP000245166"/>
    </source>
</evidence>
<dbReference type="OrthoDB" id="622550at2"/>
<keyword evidence="2" id="KW-1185">Reference proteome</keyword>
<accession>A0A2U1ZXC3</accession>
<dbReference type="RefSeq" id="WP_109230016.1">
    <property type="nucleotide sequence ID" value="NZ_PYHR01000002.1"/>
</dbReference>